<keyword evidence="2" id="KW-0812">Transmembrane</keyword>
<keyword evidence="2" id="KW-0472">Membrane</keyword>
<accession>A0A5D0XRG7</accession>
<feature type="transmembrane region" description="Helical" evidence="2">
    <location>
        <begin position="86"/>
        <end position="112"/>
    </location>
</feature>
<feature type="transmembrane region" description="Helical" evidence="2">
    <location>
        <begin position="34"/>
        <end position="53"/>
    </location>
</feature>
<feature type="transmembrane region" description="Helical" evidence="2">
    <location>
        <begin position="59"/>
        <end position="79"/>
    </location>
</feature>
<dbReference type="EMBL" id="VSLD01000003">
    <property type="protein sequence ID" value="TYC98900.1"/>
    <property type="molecule type" value="Genomic_DNA"/>
</dbReference>
<feature type="region of interest" description="Disordered" evidence="1">
    <location>
        <begin position="1"/>
        <end position="23"/>
    </location>
</feature>
<protein>
    <submittedName>
        <fullName evidence="3">Uncharacterized protein</fullName>
    </submittedName>
</protein>
<dbReference type="RefSeq" id="WP_148600683.1">
    <property type="nucleotide sequence ID" value="NZ_VSLD01000003.1"/>
</dbReference>
<keyword evidence="4" id="KW-1185">Reference proteome</keyword>
<evidence type="ECO:0000256" key="1">
    <source>
        <dbReference type="SAM" id="MobiDB-lite"/>
    </source>
</evidence>
<sequence>MTQQGTGRGGPERPGNGRQEPDDVVASRRTSARLWLRLFGLALLGGVLLGSLVLPWKVLTLLVSVFAVAAGVVALIKVIGAKLPRLVVLATSIGLVSAVVLTVGTAVSVLLWPVTQHYEDCMSRALTLQARSDCEDALRKFETAG</sequence>
<keyword evidence="2" id="KW-1133">Transmembrane helix</keyword>
<evidence type="ECO:0000313" key="3">
    <source>
        <dbReference type="EMBL" id="TYC98900.1"/>
    </source>
</evidence>
<dbReference type="AlphaFoldDB" id="A0A5D0XRG7"/>
<gene>
    <name evidence="3" type="ORF">FQ377_07750</name>
</gene>
<comment type="caution">
    <text evidence="3">The sequence shown here is derived from an EMBL/GenBank/DDBJ whole genome shotgun (WGS) entry which is preliminary data.</text>
</comment>
<dbReference type="OrthoDB" id="4952807at2"/>
<name>A0A5D0XRG7_9MICC</name>
<reference evidence="3 4" key="1">
    <citation type="submission" date="2019-08" db="EMBL/GenBank/DDBJ databases">
        <title>Genone of Arthrobacter echini P9.</title>
        <authorList>
            <person name="Bowman J.P."/>
        </authorList>
    </citation>
    <scope>NUCLEOTIDE SEQUENCE [LARGE SCALE GENOMIC DNA]</scope>
    <source>
        <strain evidence="3 4">P9</strain>
    </source>
</reference>
<evidence type="ECO:0000256" key="2">
    <source>
        <dbReference type="SAM" id="Phobius"/>
    </source>
</evidence>
<proteinExistence type="predicted"/>
<organism evidence="3 4">
    <name type="scientific">Arthrobacter echini</name>
    <dbReference type="NCBI Taxonomy" id="1529066"/>
    <lineage>
        <taxon>Bacteria</taxon>
        <taxon>Bacillati</taxon>
        <taxon>Actinomycetota</taxon>
        <taxon>Actinomycetes</taxon>
        <taxon>Micrococcales</taxon>
        <taxon>Micrococcaceae</taxon>
        <taxon>Arthrobacter</taxon>
    </lineage>
</organism>
<evidence type="ECO:0000313" key="4">
    <source>
        <dbReference type="Proteomes" id="UP000323410"/>
    </source>
</evidence>
<dbReference type="Proteomes" id="UP000323410">
    <property type="component" value="Unassembled WGS sequence"/>
</dbReference>